<sequence length="392" mass="43470">EAGGSNGASRHGDGVLGSGQGEGAGSPGEGHHPPGDRGAGLRHGGPHRRGRLPGAPLRGDPLHPDGRHPRAARGHRRRCGKEQGHRRGSGPGRRHAWGEADHVLRHTRARRAGRRGPYAEPRLPHLREHGGLRGRDPRLCPAAPGERVQVRSGRVQGGPGREDEDGDPQLPRQPHRRRVHRRRHKGHRRDPAREARRGRSLGRDLRPPPLLGLLCQHRLREGLRPGRADHHPRRLLEDVRDDGLAPRLRRHARSPGRAGDKAAGQLQLLHGRRHPARRPRGALGTAGRRRPDARGVPGQAGPDRGRPQRPAGRRVHKPPGRLLRLPEGLGHRPPRRRARRPAPRRGRGRLPLWHGLRPPRRGPPPPLLRELQGEHLPRPRPHARSALPNRPL</sequence>
<protein>
    <submittedName>
        <fullName evidence="2">Aminotransferase, class I and II</fullName>
    </submittedName>
</protein>
<feature type="non-terminal residue" evidence="2">
    <location>
        <position position="392"/>
    </location>
</feature>
<feature type="compositionally biased region" description="Gly residues" evidence="1">
    <location>
        <begin position="14"/>
        <end position="28"/>
    </location>
</feature>
<feature type="compositionally biased region" description="Basic residues" evidence="1">
    <location>
        <begin position="332"/>
        <end position="348"/>
    </location>
</feature>
<reference evidence="2" key="1">
    <citation type="submission" date="2020-02" db="EMBL/GenBank/DDBJ databases">
        <authorList>
            <person name="Meier V. D."/>
        </authorList>
    </citation>
    <scope>NUCLEOTIDE SEQUENCE</scope>
    <source>
        <strain evidence="2">AVDCRST_MAG05</strain>
    </source>
</reference>
<feature type="compositionally biased region" description="Basic residues" evidence="1">
    <location>
        <begin position="105"/>
        <end position="114"/>
    </location>
</feature>
<feature type="region of interest" description="Disordered" evidence="1">
    <location>
        <begin position="1"/>
        <end position="210"/>
    </location>
</feature>
<name>A0A6J4RHU4_9ACTN</name>
<feature type="compositionally biased region" description="Basic and acidic residues" evidence="1">
    <location>
        <begin position="189"/>
        <end position="206"/>
    </location>
</feature>
<gene>
    <name evidence="2" type="ORF">AVDCRST_MAG05-401</name>
</gene>
<dbReference type="AlphaFoldDB" id="A0A6J4RHU4"/>
<feature type="region of interest" description="Disordered" evidence="1">
    <location>
        <begin position="246"/>
        <end position="392"/>
    </location>
</feature>
<keyword evidence="2" id="KW-0808">Transferase</keyword>
<feature type="compositionally biased region" description="Basic residues" evidence="1">
    <location>
        <begin position="86"/>
        <end position="95"/>
    </location>
</feature>
<proteinExistence type="predicted"/>
<feature type="compositionally biased region" description="Basic residues" evidence="1">
    <location>
        <begin position="270"/>
        <end position="280"/>
    </location>
</feature>
<evidence type="ECO:0000256" key="1">
    <source>
        <dbReference type="SAM" id="MobiDB-lite"/>
    </source>
</evidence>
<dbReference type="EMBL" id="CADCVM010000050">
    <property type="protein sequence ID" value="CAA9469266.1"/>
    <property type="molecule type" value="Genomic_DNA"/>
</dbReference>
<organism evidence="2">
    <name type="scientific">uncultured Rubrobacteraceae bacterium</name>
    <dbReference type="NCBI Taxonomy" id="349277"/>
    <lineage>
        <taxon>Bacteria</taxon>
        <taxon>Bacillati</taxon>
        <taxon>Actinomycetota</taxon>
        <taxon>Rubrobacteria</taxon>
        <taxon>Rubrobacterales</taxon>
        <taxon>Rubrobacteraceae</taxon>
        <taxon>environmental samples</taxon>
    </lineage>
</organism>
<feature type="non-terminal residue" evidence="2">
    <location>
        <position position="1"/>
    </location>
</feature>
<accession>A0A6J4RHU4</accession>
<feature type="compositionally biased region" description="Basic and acidic residues" evidence="1">
    <location>
        <begin position="122"/>
        <end position="138"/>
    </location>
</feature>
<keyword evidence="2" id="KW-0032">Aminotransferase</keyword>
<dbReference type="GO" id="GO:0008483">
    <property type="term" value="F:transaminase activity"/>
    <property type="evidence" value="ECO:0007669"/>
    <property type="project" value="UniProtKB-KW"/>
</dbReference>
<feature type="compositionally biased region" description="Basic residues" evidence="1">
    <location>
        <begin position="69"/>
        <end position="79"/>
    </location>
</feature>
<feature type="compositionally biased region" description="Basic residues" evidence="1">
    <location>
        <begin position="173"/>
        <end position="188"/>
    </location>
</feature>
<evidence type="ECO:0000313" key="2">
    <source>
        <dbReference type="EMBL" id="CAA9469266.1"/>
    </source>
</evidence>